<name>A0A5D2B2V8_GOSDA</name>
<accession>A0A5D2B2V8</accession>
<gene>
    <name evidence="1" type="ORF">ES288_D10G207400v1</name>
</gene>
<evidence type="ECO:0000313" key="2">
    <source>
        <dbReference type="Proteomes" id="UP000323506"/>
    </source>
</evidence>
<organism evidence="1 2">
    <name type="scientific">Gossypium darwinii</name>
    <name type="common">Darwin's cotton</name>
    <name type="synonym">Gossypium barbadense var. darwinii</name>
    <dbReference type="NCBI Taxonomy" id="34276"/>
    <lineage>
        <taxon>Eukaryota</taxon>
        <taxon>Viridiplantae</taxon>
        <taxon>Streptophyta</taxon>
        <taxon>Embryophyta</taxon>
        <taxon>Tracheophyta</taxon>
        <taxon>Spermatophyta</taxon>
        <taxon>Magnoliopsida</taxon>
        <taxon>eudicotyledons</taxon>
        <taxon>Gunneridae</taxon>
        <taxon>Pentapetalae</taxon>
        <taxon>rosids</taxon>
        <taxon>malvids</taxon>
        <taxon>Malvales</taxon>
        <taxon>Malvaceae</taxon>
        <taxon>Malvoideae</taxon>
        <taxon>Gossypium</taxon>
    </lineage>
</organism>
<proteinExistence type="predicted"/>
<sequence length="77" mass="9056">MQFQYLPRHTIKLITLKRLAGLDALAIIEERFGRGSSTYHKKPAPYQYYQEPCEPYFRIYRPPASTEAMSCRRQEGS</sequence>
<dbReference type="Proteomes" id="UP000323506">
    <property type="component" value="Chromosome D10"/>
</dbReference>
<dbReference type="EMBL" id="CM017710">
    <property type="protein sequence ID" value="TYG50828.1"/>
    <property type="molecule type" value="Genomic_DNA"/>
</dbReference>
<evidence type="ECO:0000313" key="1">
    <source>
        <dbReference type="EMBL" id="TYG50828.1"/>
    </source>
</evidence>
<reference evidence="1 2" key="1">
    <citation type="submission" date="2019-06" db="EMBL/GenBank/DDBJ databases">
        <title>WGS assembly of Gossypium darwinii.</title>
        <authorList>
            <person name="Chen Z.J."/>
            <person name="Sreedasyam A."/>
            <person name="Ando A."/>
            <person name="Song Q."/>
            <person name="De L."/>
            <person name="Hulse-Kemp A."/>
            <person name="Ding M."/>
            <person name="Ye W."/>
            <person name="Kirkbride R."/>
            <person name="Jenkins J."/>
            <person name="Plott C."/>
            <person name="Lovell J."/>
            <person name="Lin Y.-M."/>
            <person name="Vaughn R."/>
            <person name="Liu B."/>
            <person name="Li W."/>
            <person name="Simpson S."/>
            <person name="Scheffler B."/>
            <person name="Saski C."/>
            <person name="Grover C."/>
            <person name="Hu G."/>
            <person name="Conover J."/>
            <person name="Carlson J."/>
            <person name="Shu S."/>
            <person name="Boston L."/>
            <person name="Williams M."/>
            <person name="Peterson D."/>
            <person name="Mcgee K."/>
            <person name="Jones D."/>
            <person name="Wendel J."/>
            <person name="Stelly D."/>
            <person name="Grimwood J."/>
            <person name="Schmutz J."/>
        </authorList>
    </citation>
    <scope>NUCLEOTIDE SEQUENCE [LARGE SCALE GENOMIC DNA]</scope>
    <source>
        <strain evidence="1">1808015.09</strain>
    </source>
</reference>
<keyword evidence="2" id="KW-1185">Reference proteome</keyword>
<dbReference type="AlphaFoldDB" id="A0A5D2B2V8"/>
<protein>
    <submittedName>
        <fullName evidence="1">Uncharacterized protein</fullName>
    </submittedName>
</protein>